<accession>A0A1M7YED5</accession>
<dbReference type="EMBL" id="FRFE01000021">
    <property type="protein sequence ID" value="SHO50941.1"/>
    <property type="molecule type" value="Genomic_DNA"/>
</dbReference>
<protein>
    <submittedName>
        <fullName evidence="1">Uncharacterized protein</fullName>
    </submittedName>
</protein>
<name>A0A1M7YED5_9BACT</name>
<organism evidence="1 2">
    <name type="scientific">Desulfopila aestuarii DSM 18488</name>
    <dbReference type="NCBI Taxonomy" id="1121416"/>
    <lineage>
        <taxon>Bacteria</taxon>
        <taxon>Pseudomonadati</taxon>
        <taxon>Thermodesulfobacteriota</taxon>
        <taxon>Desulfobulbia</taxon>
        <taxon>Desulfobulbales</taxon>
        <taxon>Desulfocapsaceae</taxon>
        <taxon>Desulfopila</taxon>
    </lineage>
</organism>
<dbReference type="STRING" id="1121416.SAMN02745220_03717"/>
<evidence type="ECO:0000313" key="1">
    <source>
        <dbReference type="EMBL" id="SHO50941.1"/>
    </source>
</evidence>
<reference evidence="1 2" key="1">
    <citation type="submission" date="2016-12" db="EMBL/GenBank/DDBJ databases">
        <authorList>
            <person name="Song W.-J."/>
            <person name="Kurnit D.M."/>
        </authorList>
    </citation>
    <scope>NUCLEOTIDE SEQUENCE [LARGE SCALE GENOMIC DNA]</scope>
    <source>
        <strain evidence="1 2">DSM 18488</strain>
    </source>
</reference>
<gene>
    <name evidence="1" type="ORF">SAMN02745220_03717</name>
</gene>
<dbReference type="AlphaFoldDB" id="A0A1M7YED5"/>
<keyword evidence="2" id="KW-1185">Reference proteome</keyword>
<dbReference type="Proteomes" id="UP000184603">
    <property type="component" value="Unassembled WGS sequence"/>
</dbReference>
<sequence>MLRITRSTRFCPAIEAEVAVDCQCVEVNGKKVGPDRVLCCNSKHICKLVYEDEKLTIKLNWERCVLNQM</sequence>
<proteinExistence type="predicted"/>
<evidence type="ECO:0000313" key="2">
    <source>
        <dbReference type="Proteomes" id="UP000184603"/>
    </source>
</evidence>